<keyword evidence="4" id="KW-1185">Reference proteome</keyword>
<keyword evidence="2" id="KW-0472">Membrane</keyword>
<keyword evidence="2" id="KW-0812">Transmembrane</keyword>
<dbReference type="OrthoDB" id="4746477at2759"/>
<dbReference type="AlphaFoldDB" id="A0A8H7AHA0"/>
<evidence type="ECO:0000256" key="1">
    <source>
        <dbReference type="SAM" id="MobiDB-lite"/>
    </source>
</evidence>
<gene>
    <name evidence="3" type="ORF">GJ744_008330</name>
</gene>
<feature type="transmembrane region" description="Helical" evidence="2">
    <location>
        <begin position="136"/>
        <end position="156"/>
    </location>
</feature>
<reference evidence="3" key="1">
    <citation type="submission" date="2020-02" db="EMBL/GenBank/DDBJ databases">
        <authorList>
            <person name="Palmer J.M."/>
        </authorList>
    </citation>
    <scope>NUCLEOTIDE SEQUENCE</scope>
    <source>
        <strain evidence="3">EPUS1.4</strain>
        <tissue evidence="3">Thallus</tissue>
    </source>
</reference>
<name>A0A8H7AHA0_9EURO</name>
<organism evidence="3 4">
    <name type="scientific">Endocarpon pusillum</name>
    <dbReference type="NCBI Taxonomy" id="364733"/>
    <lineage>
        <taxon>Eukaryota</taxon>
        <taxon>Fungi</taxon>
        <taxon>Dikarya</taxon>
        <taxon>Ascomycota</taxon>
        <taxon>Pezizomycotina</taxon>
        <taxon>Eurotiomycetes</taxon>
        <taxon>Chaetothyriomycetidae</taxon>
        <taxon>Verrucariales</taxon>
        <taxon>Verrucariaceae</taxon>
        <taxon>Endocarpon</taxon>
    </lineage>
</organism>
<evidence type="ECO:0008006" key="5">
    <source>
        <dbReference type="Google" id="ProtNLM"/>
    </source>
</evidence>
<feature type="transmembrane region" description="Helical" evidence="2">
    <location>
        <begin position="52"/>
        <end position="73"/>
    </location>
</feature>
<accession>A0A8H7AHA0</accession>
<sequence length="168" mass="18678">MSSHYQQTDAHPLSEKETNTDDAKAKTTLAAVFDPSFPLPTLEPKKTPTTRYIQSFLVLIFLLAAGVMGAWFLELSILQTSSSISTSPNPKSKHVLSVLGLVMPKEQLAVLIGVIVVLFLAMWFTGTIWIDWWELVVGYWWLSMAICAAVALLFLMAQERTDTMGQVD</sequence>
<evidence type="ECO:0000313" key="4">
    <source>
        <dbReference type="Proteomes" id="UP000606974"/>
    </source>
</evidence>
<feature type="region of interest" description="Disordered" evidence="1">
    <location>
        <begin position="1"/>
        <end position="21"/>
    </location>
</feature>
<evidence type="ECO:0000313" key="3">
    <source>
        <dbReference type="EMBL" id="KAF7509103.1"/>
    </source>
</evidence>
<comment type="caution">
    <text evidence="3">The sequence shown here is derived from an EMBL/GenBank/DDBJ whole genome shotgun (WGS) entry which is preliminary data.</text>
</comment>
<dbReference type="Proteomes" id="UP000606974">
    <property type="component" value="Unassembled WGS sequence"/>
</dbReference>
<keyword evidence="2" id="KW-1133">Transmembrane helix</keyword>
<protein>
    <recommendedName>
        <fullName evidence="5">Transmembrane protein</fullName>
    </recommendedName>
</protein>
<evidence type="ECO:0000256" key="2">
    <source>
        <dbReference type="SAM" id="Phobius"/>
    </source>
</evidence>
<dbReference type="EMBL" id="JAACFV010000045">
    <property type="protein sequence ID" value="KAF7509103.1"/>
    <property type="molecule type" value="Genomic_DNA"/>
</dbReference>
<proteinExistence type="predicted"/>
<feature type="transmembrane region" description="Helical" evidence="2">
    <location>
        <begin position="108"/>
        <end position="130"/>
    </location>
</feature>
<feature type="compositionally biased region" description="Basic and acidic residues" evidence="1">
    <location>
        <begin position="12"/>
        <end position="21"/>
    </location>
</feature>